<protein>
    <recommendedName>
        <fullName evidence="1">Transcription regulator PadR N-terminal domain-containing protein</fullName>
    </recommendedName>
</protein>
<dbReference type="InterPro" id="IPR036388">
    <property type="entry name" value="WH-like_DNA-bd_sf"/>
</dbReference>
<dbReference type="Pfam" id="PF03551">
    <property type="entry name" value="PadR"/>
    <property type="match status" value="1"/>
</dbReference>
<feature type="domain" description="Transcription regulator PadR N-terminal" evidence="1">
    <location>
        <begin position="25"/>
        <end position="97"/>
    </location>
</feature>
<dbReference type="PANTHER" id="PTHR43252">
    <property type="entry name" value="TRANSCRIPTIONAL REGULATOR YQJI"/>
    <property type="match status" value="1"/>
</dbReference>
<dbReference type="OrthoDB" id="9814826at2"/>
<proteinExistence type="predicted"/>
<dbReference type="Gene3D" id="1.10.10.10">
    <property type="entry name" value="Winged helix-like DNA-binding domain superfamily/Winged helix DNA-binding domain"/>
    <property type="match status" value="1"/>
</dbReference>
<evidence type="ECO:0000313" key="3">
    <source>
        <dbReference type="Proteomes" id="UP000192132"/>
    </source>
</evidence>
<accession>A0A1S8CX07</accession>
<gene>
    <name evidence="2" type="ORF">BKE30_01985</name>
</gene>
<name>A0A1S8CX07_9GAMM</name>
<dbReference type="EMBL" id="MLCN01000006">
    <property type="protein sequence ID" value="ONG41879.1"/>
    <property type="molecule type" value="Genomic_DNA"/>
</dbReference>
<dbReference type="PANTHER" id="PTHR43252:SF7">
    <property type="entry name" value="TRANSCRIPTIONAL REGULATOR YQJI"/>
    <property type="match status" value="1"/>
</dbReference>
<evidence type="ECO:0000259" key="1">
    <source>
        <dbReference type="Pfam" id="PF03551"/>
    </source>
</evidence>
<evidence type="ECO:0000313" key="2">
    <source>
        <dbReference type="EMBL" id="ONG41879.1"/>
    </source>
</evidence>
<dbReference type="STRING" id="1907941.BKE30_01985"/>
<reference evidence="2 3" key="1">
    <citation type="submission" date="2016-10" db="EMBL/GenBank/DDBJ databases">
        <title>Draft Genome sequence of Alkanindiges sp. strain H1.</title>
        <authorList>
            <person name="Subhash Y."/>
            <person name="Lee S."/>
        </authorList>
    </citation>
    <scope>NUCLEOTIDE SEQUENCE [LARGE SCALE GENOMIC DNA]</scope>
    <source>
        <strain evidence="2 3">H1</strain>
    </source>
</reference>
<keyword evidence="3" id="KW-1185">Reference proteome</keyword>
<sequence length="162" mass="17961">MVSESALPAGSKQRGFGHGGLRLVLLTLINEQPRHGYDLIKAVEELTSGHYRPSAGMVYPLLNQLVDQGLISAESTALDENKKQVYAIQTAGKKLLTDESLRVEHIFARVRQRAKQPVQVTRAIENFKLAVRLKLGNEVLTAVQASQLTEILDHAVRQIEQL</sequence>
<dbReference type="Proteomes" id="UP000192132">
    <property type="component" value="Unassembled WGS sequence"/>
</dbReference>
<dbReference type="InterPro" id="IPR005149">
    <property type="entry name" value="Tscrpt_reg_PadR_N"/>
</dbReference>
<organism evidence="2 3">
    <name type="scientific">Alkanindiges hydrocarboniclasticus</name>
    <dbReference type="NCBI Taxonomy" id="1907941"/>
    <lineage>
        <taxon>Bacteria</taxon>
        <taxon>Pseudomonadati</taxon>
        <taxon>Pseudomonadota</taxon>
        <taxon>Gammaproteobacteria</taxon>
        <taxon>Moraxellales</taxon>
        <taxon>Moraxellaceae</taxon>
        <taxon>Alkanindiges</taxon>
    </lineage>
</organism>
<dbReference type="InterPro" id="IPR036390">
    <property type="entry name" value="WH_DNA-bd_sf"/>
</dbReference>
<dbReference type="AlphaFoldDB" id="A0A1S8CX07"/>
<comment type="caution">
    <text evidence="2">The sequence shown here is derived from an EMBL/GenBank/DDBJ whole genome shotgun (WGS) entry which is preliminary data.</text>
</comment>
<dbReference type="RefSeq" id="WP_076877001.1">
    <property type="nucleotide sequence ID" value="NZ_MLCN01000006.1"/>
</dbReference>
<dbReference type="SUPFAM" id="SSF46785">
    <property type="entry name" value="Winged helix' DNA-binding domain"/>
    <property type="match status" value="1"/>
</dbReference>